<gene>
    <name evidence="3" type="ORF">O1G21_14375</name>
</gene>
<protein>
    <recommendedName>
        <fullName evidence="5">Serine/arginine repetitive matrix protein 2</fullName>
    </recommendedName>
</protein>
<dbReference type="Proteomes" id="UP001212821">
    <property type="component" value="Chromosome"/>
</dbReference>
<feature type="transmembrane region" description="Helical" evidence="2">
    <location>
        <begin position="32"/>
        <end position="53"/>
    </location>
</feature>
<proteinExistence type="predicted"/>
<evidence type="ECO:0008006" key="5">
    <source>
        <dbReference type="Google" id="ProtNLM"/>
    </source>
</evidence>
<keyword evidence="2" id="KW-0472">Membrane</keyword>
<evidence type="ECO:0000256" key="2">
    <source>
        <dbReference type="SAM" id="Phobius"/>
    </source>
</evidence>
<dbReference type="RefSeq" id="WP_270143896.1">
    <property type="nucleotide sequence ID" value="NZ_CP115450.1"/>
</dbReference>
<evidence type="ECO:0000256" key="1">
    <source>
        <dbReference type="SAM" id="MobiDB-lite"/>
    </source>
</evidence>
<keyword evidence="2" id="KW-0812">Transmembrane</keyword>
<feature type="region of interest" description="Disordered" evidence="1">
    <location>
        <begin position="1"/>
        <end position="29"/>
    </location>
</feature>
<dbReference type="InterPro" id="IPR016123">
    <property type="entry name" value="Mog1/PsbP_a/b/a-sand"/>
</dbReference>
<evidence type="ECO:0000313" key="4">
    <source>
        <dbReference type="Proteomes" id="UP001212821"/>
    </source>
</evidence>
<feature type="compositionally biased region" description="Low complexity" evidence="1">
    <location>
        <begin position="103"/>
        <end position="112"/>
    </location>
</feature>
<evidence type="ECO:0000313" key="3">
    <source>
        <dbReference type="EMBL" id="WBP86901.1"/>
    </source>
</evidence>
<feature type="region of interest" description="Disordered" evidence="1">
    <location>
        <begin position="62"/>
        <end position="122"/>
    </location>
</feature>
<organism evidence="3 4">
    <name type="scientific">Kitasatospora cathayae</name>
    <dbReference type="NCBI Taxonomy" id="3004092"/>
    <lineage>
        <taxon>Bacteria</taxon>
        <taxon>Bacillati</taxon>
        <taxon>Actinomycetota</taxon>
        <taxon>Actinomycetes</taxon>
        <taxon>Kitasatosporales</taxon>
        <taxon>Streptomycetaceae</taxon>
        <taxon>Kitasatospora</taxon>
    </lineage>
</organism>
<sequence length="259" mass="26854">MPPPLAPPLLGPRPPYGPPPQRPSARPRSRRVLVAVVAGALAGLLAGGGWYLLNRDGGRDRPVTAASGPASPTVSESASPAPTGTSVSVAPAPPDTPVPSLTPTPTSTPAGPHLTPVQDPSGFTLLVPDGWQRRTQDSAVFYDSPDGASLIEVWAVGAGSPYQQAADTDGELARNATRFPNYHRIRLEQAADGSAELEYAYDHATSGSGVRHAIDHILVGPDGSSWAVLVAGPEQSWPTPLHDLLQSELASFCLAGHCP</sequence>
<dbReference type="EMBL" id="CP115450">
    <property type="protein sequence ID" value="WBP86901.1"/>
    <property type="molecule type" value="Genomic_DNA"/>
</dbReference>
<feature type="compositionally biased region" description="Polar residues" evidence="1">
    <location>
        <begin position="70"/>
        <end position="86"/>
    </location>
</feature>
<name>A0ABY7Q3U8_9ACTN</name>
<keyword evidence="2" id="KW-1133">Transmembrane helix</keyword>
<feature type="compositionally biased region" description="Pro residues" evidence="1">
    <location>
        <begin position="1"/>
        <end position="22"/>
    </location>
</feature>
<keyword evidence="4" id="KW-1185">Reference proteome</keyword>
<reference evidence="4" key="1">
    <citation type="submission" date="2022-12" db="EMBL/GenBank/DDBJ databases">
        <authorList>
            <person name="Mo P."/>
        </authorList>
    </citation>
    <scope>NUCLEOTIDE SEQUENCE [LARGE SCALE GENOMIC DNA]</scope>
    <source>
        <strain evidence="4">HUAS 3-15</strain>
    </source>
</reference>
<accession>A0ABY7Q3U8</accession>
<dbReference type="SUPFAM" id="SSF55724">
    <property type="entry name" value="Mog1p/PsbP-like"/>
    <property type="match status" value="1"/>
</dbReference>
<feature type="compositionally biased region" description="Pro residues" evidence="1">
    <location>
        <begin position="91"/>
        <end position="102"/>
    </location>
</feature>